<keyword evidence="4" id="KW-0378">Hydrolase</keyword>
<dbReference type="SUPFAM" id="SSF53032">
    <property type="entry name" value="tRNA-intron endonuclease catalytic domain-like"/>
    <property type="match status" value="1"/>
</dbReference>
<comment type="similarity">
    <text evidence="1">Belongs to the SEN15 family.</text>
</comment>
<keyword evidence="4" id="KW-0540">Nuclease</keyword>
<keyword evidence="4" id="KW-0255">Endonuclease</keyword>
<dbReference type="InterPro" id="IPR036167">
    <property type="entry name" value="tRNA_intron_Endo_cat-like_sf"/>
</dbReference>
<sequence>MQSHPSHPELSELVRKYPQAAGSLFQTYNDLKLAQQWEDLAVLDVPACARGAFRGRRPKTDDTLYVVPCSLAESLSMEWFHAAFHDLGRPPHVYLAINAEDSNIVYYKLSPGIVKPPV</sequence>
<evidence type="ECO:0000313" key="4">
    <source>
        <dbReference type="EMBL" id="GJE98430.1"/>
    </source>
</evidence>
<evidence type="ECO:0000256" key="1">
    <source>
        <dbReference type="ARBA" id="ARBA00006091"/>
    </source>
</evidence>
<dbReference type="Proteomes" id="UP000703269">
    <property type="component" value="Unassembled WGS sequence"/>
</dbReference>
<dbReference type="AlphaFoldDB" id="A0A9P3GS18"/>
<dbReference type="InterPro" id="IPR018593">
    <property type="entry name" value="tRNA-endonuc_su_Sen15"/>
</dbReference>
<dbReference type="OrthoDB" id="10002170at2759"/>
<dbReference type="PANTHER" id="PTHR28582">
    <property type="entry name" value="TRNA-SPLICING ENDONUCLEASE SUBUNIT SEN15"/>
    <property type="match status" value="1"/>
</dbReference>
<dbReference type="PANTHER" id="PTHR28582:SF1">
    <property type="entry name" value="TRNA-SPLICING ENDONUCLEASE SUBUNIT SEN15"/>
    <property type="match status" value="1"/>
</dbReference>
<dbReference type="GO" id="GO:0003676">
    <property type="term" value="F:nucleic acid binding"/>
    <property type="evidence" value="ECO:0007669"/>
    <property type="project" value="InterPro"/>
</dbReference>
<proteinExistence type="inferred from homology"/>
<evidence type="ECO:0000259" key="3">
    <source>
        <dbReference type="Pfam" id="PF09631"/>
    </source>
</evidence>
<organism evidence="4 5">
    <name type="scientific">Phanerochaete sordida</name>
    <dbReference type="NCBI Taxonomy" id="48140"/>
    <lineage>
        <taxon>Eukaryota</taxon>
        <taxon>Fungi</taxon>
        <taxon>Dikarya</taxon>
        <taxon>Basidiomycota</taxon>
        <taxon>Agaricomycotina</taxon>
        <taxon>Agaricomycetes</taxon>
        <taxon>Polyporales</taxon>
        <taxon>Phanerochaetaceae</taxon>
        <taxon>Phanerochaete</taxon>
    </lineage>
</organism>
<dbReference type="Pfam" id="PF09631">
    <property type="entry name" value="Sen15"/>
    <property type="match status" value="1"/>
</dbReference>
<dbReference type="Gene3D" id="3.40.1350.10">
    <property type="match status" value="1"/>
</dbReference>
<reference evidence="4 5" key="1">
    <citation type="submission" date="2021-08" db="EMBL/GenBank/DDBJ databases">
        <title>Draft Genome Sequence of Phanerochaete sordida strain YK-624.</title>
        <authorList>
            <person name="Mori T."/>
            <person name="Dohra H."/>
            <person name="Suzuki T."/>
            <person name="Kawagishi H."/>
            <person name="Hirai H."/>
        </authorList>
    </citation>
    <scope>NUCLEOTIDE SEQUENCE [LARGE SCALE GENOMIC DNA]</scope>
    <source>
        <strain evidence="4 5">YK-624</strain>
    </source>
</reference>
<keyword evidence="2" id="KW-0819">tRNA processing</keyword>
<dbReference type="GO" id="GO:0006388">
    <property type="term" value="P:tRNA splicing, via endonucleolytic cleavage and ligation"/>
    <property type="evidence" value="ECO:0007669"/>
    <property type="project" value="InterPro"/>
</dbReference>
<comment type="caution">
    <text evidence="4">The sequence shown here is derived from an EMBL/GenBank/DDBJ whole genome shotgun (WGS) entry which is preliminary data.</text>
</comment>
<evidence type="ECO:0000313" key="5">
    <source>
        <dbReference type="Proteomes" id="UP000703269"/>
    </source>
</evidence>
<gene>
    <name evidence="4" type="ORF">PsYK624_146600</name>
</gene>
<dbReference type="InterPro" id="IPR011856">
    <property type="entry name" value="tRNA_endonuc-like_dom_sf"/>
</dbReference>
<dbReference type="GO" id="GO:0004519">
    <property type="term" value="F:endonuclease activity"/>
    <property type="evidence" value="ECO:0007669"/>
    <property type="project" value="UniProtKB-KW"/>
</dbReference>
<dbReference type="EMBL" id="BPQB01000087">
    <property type="protein sequence ID" value="GJE98430.1"/>
    <property type="molecule type" value="Genomic_DNA"/>
</dbReference>
<evidence type="ECO:0000256" key="2">
    <source>
        <dbReference type="ARBA" id="ARBA00022694"/>
    </source>
</evidence>
<accession>A0A9P3GS18</accession>
<dbReference type="GO" id="GO:0005634">
    <property type="term" value="C:nucleus"/>
    <property type="evidence" value="ECO:0007669"/>
    <property type="project" value="UniProtKB-ARBA"/>
</dbReference>
<keyword evidence="5" id="KW-1185">Reference proteome</keyword>
<protein>
    <submittedName>
        <fullName evidence="4">tRNA-splicing endonuclease subunit Sen15</fullName>
    </submittedName>
</protein>
<feature type="domain" description="tRNA-splicing endonuclease subunit Sen15" evidence="3">
    <location>
        <begin position="26"/>
        <end position="116"/>
    </location>
</feature>
<name>A0A9P3GS18_9APHY</name>